<comment type="caution">
    <text evidence="1">The sequence shown here is derived from an EMBL/GenBank/DDBJ whole genome shotgun (WGS) entry which is preliminary data.</text>
</comment>
<dbReference type="EMBL" id="SOCE01000002">
    <property type="protein sequence ID" value="TDU83834.1"/>
    <property type="molecule type" value="Genomic_DNA"/>
</dbReference>
<keyword evidence="2" id="KW-1185">Reference proteome</keyword>
<organism evidence="1 2">
    <name type="scientific">Kribbella voronezhensis</name>
    <dbReference type="NCBI Taxonomy" id="2512212"/>
    <lineage>
        <taxon>Bacteria</taxon>
        <taxon>Bacillati</taxon>
        <taxon>Actinomycetota</taxon>
        <taxon>Actinomycetes</taxon>
        <taxon>Propionibacteriales</taxon>
        <taxon>Kribbellaceae</taxon>
        <taxon>Kribbella</taxon>
    </lineage>
</organism>
<dbReference type="Proteomes" id="UP000295151">
    <property type="component" value="Unassembled WGS sequence"/>
</dbReference>
<name>A0A4R7SX40_9ACTN</name>
<evidence type="ECO:0000313" key="1">
    <source>
        <dbReference type="EMBL" id="TDU83834.1"/>
    </source>
</evidence>
<sequence>MTLTDSPATHAVGEQAEFDRAGLEILTDEQCLALLPTVPVGRIVFTEGALPAVQPVNFVVDDRCVIIRAMTGSKLAAAAAGAVVAFEVDEYDATTETGWSVTAVGQATVVTNPAELDRLSKLPLRPWAGHLDHVIQIRIALLRGRRLLRT</sequence>
<gene>
    <name evidence="1" type="ORF">EV138_6298</name>
</gene>
<dbReference type="Gene3D" id="2.30.110.10">
    <property type="entry name" value="Electron Transport, Fmn-binding Protein, Chain A"/>
    <property type="match status" value="1"/>
</dbReference>
<accession>A0A4R7SX40</accession>
<dbReference type="InterPro" id="IPR024747">
    <property type="entry name" value="Pyridox_Oxase-rel"/>
</dbReference>
<dbReference type="AlphaFoldDB" id="A0A4R7SX40"/>
<protein>
    <submittedName>
        <fullName evidence="1">Pyridoxamine 5'-phosphate oxidase-like protein</fullName>
    </submittedName>
</protein>
<evidence type="ECO:0000313" key="2">
    <source>
        <dbReference type="Proteomes" id="UP000295151"/>
    </source>
</evidence>
<dbReference type="SUPFAM" id="SSF50475">
    <property type="entry name" value="FMN-binding split barrel"/>
    <property type="match status" value="1"/>
</dbReference>
<dbReference type="Pfam" id="PF12900">
    <property type="entry name" value="Pyridox_ox_2"/>
    <property type="match status" value="1"/>
</dbReference>
<reference evidence="1 2" key="1">
    <citation type="submission" date="2019-03" db="EMBL/GenBank/DDBJ databases">
        <title>Genomic Encyclopedia of Type Strains, Phase III (KMG-III): the genomes of soil and plant-associated and newly described type strains.</title>
        <authorList>
            <person name="Whitman W."/>
        </authorList>
    </citation>
    <scope>NUCLEOTIDE SEQUENCE [LARGE SCALE GENOMIC DNA]</scope>
    <source>
        <strain evidence="1 2">VKM Ac-2575</strain>
    </source>
</reference>
<dbReference type="InterPro" id="IPR012349">
    <property type="entry name" value="Split_barrel_FMN-bd"/>
</dbReference>
<proteinExistence type="predicted"/>